<evidence type="ECO:0000313" key="5">
    <source>
        <dbReference type="EMBL" id="AWK72880.1"/>
    </source>
</evidence>
<evidence type="ECO:0000259" key="4">
    <source>
        <dbReference type="Pfam" id="PF13193"/>
    </source>
</evidence>
<sequence>MPSESGRSRPLPRSIGRFPDLRRKETTMGMSVTFATDAVASQAPPVPLDKPALACGEDDALTWGQLREKELRYAYALRRAGVTKGDRVGVLLRNSTDYVCLFLACARVGAIAVRLNWRLTAPEVQFALEDSETETLVLDAEFGPVITATRSSVPVKRYIVRDDGFPLPEWATPLEDFSSLDGERPVLPVVGVDDPVSLLYTSGTTGRPKGVVYTHGNMLWISAIQIQKWKFDSSFVGHTAGPLFHVGGFEAFLLPALHTYGTAVMSPSGGFTVEGFLAAARKHRSTSILLYPGMVAELLSHPDPRSLVPDSVKQILTGGDLVAPWLYDRLEKVLPGVRMDQTYGLTEGGALNVALDHADAHWHESSIGRAQAMSEVKVVRPDGALTAPDEVGEICVRSGGVSVGYWRRPDADKDTFVDGWCHTGDLARVSPDGFVYLAGRAKDMIRSGGENVYPAEIEQVLNSHDAVVESAVIGVPDDTYVEVGAAVIVVQEGHEIDVEALRDYLLGRLAKFKVPKYFTVVDALPRNANGKVQKANLRQLYGDPHRYHHTEGASS</sequence>
<comment type="similarity">
    <text evidence="1">Belongs to the ATP-dependent AMP-binding enzyme family.</text>
</comment>
<organism evidence="5 6">
    <name type="scientific">Rhodococcus oxybenzonivorans</name>
    <dbReference type="NCBI Taxonomy" id="1990687"/>
    <lineage>
        <taxon>Bacteria</taxon>
        <taxon>Bacillati</taxon>
        <taxon>Actinomycetota</taxon>
        <taxon>Actinomycetes</taxon>
        <taxon>Mycobacteriales</taxon>
        <taxon>Nocardiaceae</taxon>
        <taxon>Rhodococcus</taxon>
    </lineage>
</organism>
<dbReference type="Pfam" id="PF13193">
    <property type="entry name" value="AMP-binding_C"/>
    <property type="match status" value="1"/>
</dbReference>
<dbReference type="InterPro" id="IPR045851">
    <property type="entry name" value="AMP-bd_C_sf"/>
</dbReference>
<evidence type="ECO:0000313" key="6">
    <source>
        <dbReference type="Proteomes" id="UP000245711"/>
    </source>
</evidence>
<keyword evidence="2" id="KW-0436">Ligase</keyword>
<evidence type="ECO:0000259" key="3">
    <source>
        <dbReference type="Pfam" id="PF00501"/>
    </source>
</evidence>
<dbReference type="GO" id="GO:0006631">
    <property type="term" value="P:fatty acid metabolic process"/>
    <property type="evidence" value="ECO:0007669"/>
    <property type="project" value="TreeGrafter"/>
</dbReference>
<dbReference type="FunFam" id="3.30.300.30:FF:000008">
    <property type="entry name" value="2,3-dihydroxybenzoate-AMP ligase"/>
    <property type="match status" value="1"/>
</dbReference>
<keyword evidence="6" id="KW-1185">Reference proteome</keyword>
<dbReference type="AlphaFoldDB" id="A0A2S2BW68"/>
<name>A0A2S2BW68_9NOCA</name>
<dbReference type="InterPro" id="IPR000873">
    <property type="entry name" value="AMP-dep_synth/lig_dom"/>
</dbReference>
<evidence type="ECO:0000256" key="2">
    <source>
        <dbReference type="ARBA" id="ARBA00022598"/>
    </source>
</evidence>
<protein>
    <recommendedName>
        <fullName evidence="7">Fatty-acid--CoA ligase</fullName>
    </recommendedName>
</protein>
<dbReference type="InterPro" id="IPR042099">
    <property type="entry name" value="ANL_N_sf"/>
</dbReference>
<dbReference type="Pfam" id="PF00501">
    <property type="entry name" value="AMP-binding"/>
    <property type="match status" value="1"/>
</dbReference>
<gene>
    <name evidence="5" type="ORF">CBI38_16300</name>
</gene>
<dbReference type="Gene3D" id="3.40.50.12780">
    <property type="entry name" value="N-terminal domain of ligase-like"/>
    <property type="match status" value="1"/>
</dbReference>
<dbReference type="GO" id="GO:0031956">
    <property type="term" value="F:medium-chain fatty acid-CoA ligase activity"/>
    <property type="evidence" value="ECO:0007669"/>
    <property type="project" value="TreeGrafter"/>
</dbReference>
<dbReference type="EMBL" id="CP021354">
    <property type="protein sequence ID" value="AWK72880.1"/>
    <property type="molecule type" value="Genomic_DNA"/>
</dbReference>
<dbReference type="InterPro" id="IPR020845">
    <property type="entry name" value="AMP-binding_CS"/>
</dbReference>
<dbReference type="OrthoDB" id="3172305at2"/>
<evidence type="ECO:0008006" key="7">
    <source>
        <dbReference type="Google" id="ProtNLM"/>
    </source>
</evidence>
<dbReference type="PROSITE" id="PS00455">
    <property type="entry name" value="AMP_BINDING"/>
    <property type="match status" value="1"/>
</dbReference>
<proteinExistence type="inferred from homology"/>
<dbReference type="KEGG" id="roz:CBI38_16300"/>
<dbReference type="InterPro" id="IPR025110">
    <property type="entry name" value="AMP-bd_C"/>
</dbReference>
<feature type="domain" description="AMP-dependent synthetase/ligase" evidence="3">
    <location>
        <begin position="46"/>
        <end position="406"/>
    </location>
</feature>
<accession>A0A2S2BW68</accession>
<dbReference type="PANTHER" id="PTHR43201">
    <property type="entry name" value="ACYL-COA SYNTHETASE"/>
    <property type="match status" value="1"/>
</dbReference>
<feature type="domain" description="AMP-binding enzyme C-terminal" evidence="4">
    <location>
        <begin position="456"/>
        <end position="531"/>
    </location>
</feature>
<dbReference type="Proteomes" id="UP000245711">
    <property type="component" value="Chromosome"/>
</dbReference>
<dbReference type="SUPFAM" id="SSF56801">
    <property type="entry name" value="Acetyl-CoA synthetase-like"/>
    <property type="match status" value="1"/>
</dbReference>
<evidence type="ECO:0000256" key="1">
    <source>
        <dbReference type="ARBA" id="ARBA00006432"/>
    </source>
</evidence>
<dbReference type="Gene3D" id="3.30.300.30">
    <property type="match status" value="1"/>
</dbReference>
<reference evidence="5 6" key="1">
    <citation type="submission" date="2017-05" db="EMBL/GenBank/DDBJ databases">
        <title>Isolation of Rhodococcus sp. S2-17 biodegrading of BP-3.</title>
        <authorList>
            <person name="Lee Y."/>
            <person name="Kim K.H."/>
            <person name="Chun B.H."/>
            <person name="Jung H.S."/>
            <person name="Jeon C.O."/>
        </authorList>
    </citation>
    <scope>NUCLEOTIDE SEQUENCE [LARGE SCALE GENOMIC DNA]</scope>
    <source>
        <strain evidence="5 6">S2-17</strain>
    </source>
</reference>
<dbReference type="PANTHER" id="PTHR43201:SF32">
    <property type="entry name" value="2-SUCCINYLBENZOATE--COA LIGASE, CHLOROPLASTIC_PEROXISOMAL"/>
    <property type="match status" value="1"/>
</dbReference>